<feature type="compositionally biased region" description="Basic and acidic residues" evidence="1">
    <location>
        <begin position="1725"/>
        <end position="1750"/>
    </location>
</feature>
<feature type="domain" description="Dystroglycan-type cadherin-like" evidence="3">
    <location>
        <begin position="633"/>
        <end position="735"/>
    </location>
</feature>
<keyword evidence="2" id="KW-0472">Membrane</keyword>
<dbReference type="Gene3D" id="2.60.40.10">
    <property type="entry name" value="Immunoglobulins"/>
    <property type="match status" value="13"/>
</dbReference>
<dbReference type="Pfam" id="PF05345">
    <property type="entry name" value="He_PIG"/>
    <property type="match status" value="7"/>
</dbReference>
<feature type="domain" description="Dystroglycan-type cadherin-like" evidence="3">
    <location>
        <begin position="839"/>
        <end position="937"/>
    </location>
</feature>
<feature type="domain" description="Dystroglycan-type cadherin-like" evidence="3">
    <location>
        <begin position="1040"/>
        <end position="1140"/>
    </location>
</feature>
<evidence type="ECO:0000256" key="2">
    <source>
        <dbReference type="SAM" id="Phobius"/>
    </source>
</evidence>
<dbReference type="SUPFAM" id="SSF49313">
    <property type="entry name" value="Cadherin-like"/>
    <property type="match status" value="13"/>
</dbReference>
<dbReference type="InterPro" id="IPR015919">
    <property type="entry name" value="Cadherin-like_sf"/>
</dbReference>
<name>A0AAV7Y537_9EUKA</name>
<dbReference type="Proteomes" id="UP001146793">
    <property type="component" value="Unassembled WGS sequence"/>
</dbReference>
<dbReference type="EMBL" id="JANTQA010000072">
    <property type="protein sequence ID" value="KAJ3424634.1"/>
    <property type="molecule type" value="Genomic_DNA"/>
</dbReference>
<comment type="caution">
    <text evidence="4">The sequence shown here is derived from an EMBL/GenBank/DDBJ whole genome shotgun (WGS) entry which is preliminary data.</text>
</comment>
<reference evidence="4" key="1">
    <citation type="submission" date="2022-08" db="EMBL/GenBank/DDBJ databases">
        <title>Novel sulphate-reducing endosymbionts in the free-living metamonad Anaeramoeba.</title>
        <authorList>
            <person name="Jerlstrom-Hultqvist J."/>
            <person name="Cepicka I."/>
            <person name="Gallot-Lavallee L."/>
            <person name="Salas-Leiva D."/>
            <person name="Curtis B.A."/>
            <person name="Zahonova K."/>
            <person name="Pipaliya S."/>
            <person name="Dacks J."/>
            <person name="Roger A.J."/>
        </authorList>
    </citation>
    <scope>NUCLEOTIDE SEQUENCE</scope>
    <source>
        <strain evidence="4">Busselton2</strain>
    </source>
</reference>
<evidence type="ECO:0000313" key="4">
    <source>
        <dbReference type="EMBL" id="KAJ3424634.1"/>
    </source>
</evidence>
<feature type="domain" description="Dystroglycan-type cadherin-like" evidence="3">
    <location>
        <begin position="1238"/>
        <end position="1336"/>
    </location>
</feature>
<proteinExistence type="predicted"/>
<feature type="compositionally biased region" description="Low complexity" evidence="1">
    <location>
        <begin position="1766"/>
        <end position="1784"/>
    </location>
</feature>
<feature type="domain" description="Dystroglycan-type cadherin-like" evidence="3">
    <location>
        <begin position="436"/>
        <end position="535"/>
    </location>
</feature>
<dbReference type="InterPro" id="IPR013783">
    <property type="entry name" value="Ig-like_fold"/>
</dbReference>
<evidence type="ECO:0000256" key="1">
    <source>
        <dbReference type="SAM" id="MobiDB-lite"/>
    </source>
</evidence>
<feature type="compositionally biased region" description="Basic and acidic residues" evidence="1">
    <location>
        <begin position="1707"/>
        <end position="1717"/>
    </location>
</feature>
<gene>
    <name evidence="4" type="ORF">M0812_29357</name>
</gene>
<dbReference type="SMART" id="SM00736">
    <property type="entry name" value="CADG"/>
    <property type="match status" value="12"/>
</dbReference>
<accession>A0AAV7Y537</accession>
<keyword evidence="2" id="KW-0812">Transmembrane</keyword>
<dbReference type="GO" id="GO:0016020">
    <property type="term" value="C:membrane"/>
    <property type="evidence" value="ECO:0007669"/>
    <property type="project" value="InterPro"/>
</dbReference>
<evidence type="ECO:0000313" key="5">
    <source>
        <dbReference type="Proteomes" id="UP001146793"/>
    </source>
</evidence>
<feature type="transmembrane region" description="Helical" evidence="2">
    <location>
        <begin position="1646"/>
        <end position="1667"/>
    </location>
</feature>
<feature type="domain" description="Dystroglycan-type cadherin-like" evidence="3">
    <location>
        <begin position="736"/>
        <end position="837"/>
    </location>
</feature>
<dbReference type="GO" id="GO:0005509">
    <property type="term" value="F:calcium ion binding"/>
    <property type="evidence" value="ECO:0007669"/>
    <property type="project" value="InterPro"/>
</dbReference>
<feature type="domain" description="Dystroglycan-type cadherin-like" evidence="3">
    <location>
        <begin position="938"/>
        <end position="1039"/>
    </location>
</feature>
<feature type="domain" description="Dystroglycan-type cadherin-like" evidence="3">
    <location>
        <begin position="1537"/>
        <end position="1634"/>
    </location>
</feature>
<feature type="region of interest" description="Disordered" evidence="1">
    <location>
        <begin position="1690"/>
        <end position="1794"/>
    </location>
</feature>
<dbReference type="InterPro" id="IPR006644">
    <property type="entry name" value="Cadg"/>
</dbReference>
<feature type="domain" description="Dystroglycan-type cadherin-like" evidence="3">
    <location>
        <begin position="338"/>
        <end position="435"/>
    </location>
</feature>
<protein>
    <submittedName>
        <fullName evidence="4">Dystroglycan-related</fullName>
    </submittedName>
</protein>
<evidence type="ECO:0000259" key="3">
    <source>
        <dbReference type="SMART" id="SM00736"/>
    </source>
</evidence>
<feature type="domain" description="Dystroglycan-type cadherin-like" evidence="3">
    <location>
        <begin position="1146"/>
        <end position="1237"/>
    </location>
</feature>
<sequence>MVSDTDSLNSQYPFVAISPVNGDSVIVYRQYNFDGSLWGISASLYGADGTAKKTNWRVNTQVTRTQTYPSVAYRPDGKFIVVWVDLKDTEQVKGKIYDVDGYNPTDEIVISEDGNTDQPGVVSLSDNKMVVVWVRNHEKIYVRIVNEDGSMSGQQMLVNNALAKTNYHTRISKFTDIDEVVVAFYSSYDTYGSRLDSEGNEVNYYGKMVNNQGKRPTIVAYSSDDIQLFATKKTNEFFAQEWTDGISGTSLIIDTNTNYGSADRGRDNIAVSAWLFNATDIRSMVLTKANAPVSSAFDVSQTTGSKEVYIAADDVQYSITWESDTTIYWAKYELKYPKYVSGLGGLLLDENEAFDFTFAFEDPEAIGITFTLTDANGDTPPSWIHHDGSTSTEIYGTAPDITGCEETFNFKVTTSKSCQITETKEFSITVDDADPIVDQGIPNQTVAALTTGWSFTFNADAFSNVGPLSYSAKLANGDELPSWLDFEDLNAREFTGDVPDQCEEILVIRVTATDDCSQIATTDFQLTVANTAPYNTKGLVDQSRVVDNTYEYIFDSGTYADDEGKSLAYTSDHLVGGGSFPAWLHFSEGETKWYGDIPQEQCQEDFNVEIEVDDGCTIHTDSYTLSVTNQALTHPVQLDNQPTQANTLFEYTFDLGCFTDPEGLPLTYEAKLSTNDDPLPDWLKFEESNPRQFNGTVGAGECDGTKYVVKVLASDGCQANDVSGTYEIAITNNAPQQNDFIPNQEVHTNQLYTYTIPNTYFSDPEGVALTYESQLNNGDPLPDWLKFEEDNPRQFKGTVDVGECENTPYNIDVTVSDGCQDNDVTENFVLTIRNDPPVKNIALLEGQVATTNQNYNYEFDDSHFSDPEGVTLAYEASLDDGTDLPGWLSFDGNFKQFSGKPYKTECDGVYYNIKVNASDGCDVAQDVFTITIENQVPTKNKGIPDQIVHNNKANYFYLIEENTFSDPEGVELTYEAESDDDDTDLPDWLSFDKVNTKFYADRVPGDLCNGQYFLLKVIANDTCSAANGIFRITISNDPPYVQTALQDKTQAVNSHFSYVFNSDSFVDPEGVELTYTAELDSGEELPTWLSFNKKKRTFSGDIPEDTECNTSWDIKVTANDSCNSVSDVFKLTVSDDPPYVHEPLINQTNYAANPFKYQFLSTSFVDPENVQLDFEAELYGSAQALPSWLSFDSASRTFSGDVPDYQCQELLHIKVTAKDACTFVESDFFLNLTNPIPVDNKILERQRTYTKEAFEYTIPEDAFTNEDGAPLNYTAKRDGDKDLPSWLQFYPDTRTFAIEANDDDRCSYIYEIFVTADDGCNNVTGVFDFELINKSPKLMGTLENRTMNVEDELEYQLPDDLFTDPEKERISLSASLPEDDGREWPDWLKFDESVGKFYGTALSCGRPYEIVVEGQDPCTSVASVSWFLTIQDQPPIKQRDLVNQTFYVKIFNKYTFDEETFKDPDEKDLRYEAKMHDGSSLPSWLKFDSDSRTFTGTPSGCSQIILIDVAAIDPCTTSITTTFQIEIINSPIFVKLGMKDAQQDGNTFFDYTIDGLAFDDEDYEHEDYEYTAEMANGDPLPEWLEFRSNERRFIGDTPNENAEFQIRVYASDNCRSYNVSDTFTIEVTEAAASKDTEDNTALTQGLTVGVILLSIAVVASLFAFVLYRNHLKKKYERLWDGKQEFFTATMPKKSPLDDNNSANDSDVEMKDMKRSSDSSETSSSNHRDQQDLNKQEHFEKKNDDDVKSDIEVSDMSNESDLEDTNTDTSCSDSSLNSTSSNSSKDSLDDTENDI</sequence>
<feature type="domain" description="Dystroglycan-type cadherin-like" evidence="3">
    <location>
        <begin position="1337"/>
        <end position="1437"/>
    </location>
</feature>
<organism evidence="4 5">
    <name type="scientific">Anaeramoeba flamelloides</name>
    <dbReference type="NCBI Taxonomy" id="1746091"/>
    <lineage>
        <taxon>Eukaryota</taxon>
        <taxon>Metamonada</taxon>
        <taxon>Anaeramoebidae</taxon>
        <taxon>Anaeramoeba</taxon>
    </lineage>
</organism>
<feature type="domain" description="Dystroglycan-type cadherin-like" evidence="3">
    <location>
        <begin position="1442"/>
        <end position="1534"/>
    </location>
</feature>
<keyword evidence="2" id="KW-1133">Transmembrane helix</keyword>